<organism evidence="1 2">
    <name type="scientific">Legionella lansingensis</name>
    <dbReference type="NCBI Taxonomy" id="45067"/>
    <lineage>
        <taxon>Bacteria</taxon>
        <taxon>Pseudomonadati</taxon>
        <taxon>Pseudomonadota</taxon>
        <taxon>Gammaproteobacteria</taxon>
        <taxon>Legionellales</taxon>
        <taxon>Legionellaceae</taxon>
        <taxon>Legionella</taxon>
    </lineage>
</organism>
<gene>
    <name evidence="1" type="ORF">Llan_0194</name>
</gene>
<reference evidence="1 2" key="1">
    <citation type="submission" date="2015-11" db="EMBL/GenBank/DDBJ databases">
        <title>Genomic analysis of 38 Legionella species identifies large and diverse effector repertoires.</title>
        <authorList>
            <person name="Burstein D."/>
            <person name="Amaro F."/>
            <person name="Zusman T."/>
            <person name="Lifshitz Z."/>
            <person name="Cohen O."/>
            <person name="Gilbert J.A."/>
            <person name="Pupko T."/>
            <person name="Shuman H.A."/>
            <person name="Segal G."/>
        </authorList>
    </citation>
    <scope>NUCLEOTIDE SEQUENCE [LARGE SCALE GENOMIC DNA]</scope>
    <source>
        <strain evidence="1 2">ATCC 49751</strain>
    </source>
</reference>
<dbReference type="EMBL" id="LNYI01000004">
    <property type="protein sequence ID" value="KTD25448.1"/>
    <property type="molecule type" value="Genomic_DNA"/>
</dbReference>
<keyword evidence="2" id="KW-1185">Reference proteome</keyword>
<evidence type="ECO:0000313" key="1">
    <source>
        <dbReference type="EMBL" id="KTD25448.1"/>
    </source>
</evidence>
<dbReference type="OrthoDB" id="5640307at2"/>
<comment type="caution">
    <text evidence="1">The sequence shown here is derived from an EMBL/GenBank/DDBJ whole genome shotgun (WGS) entry which is preliminary data.</text>
</comment>
<protein>
    <submittedName>
        <fullName evidence="1">Uncharacterized protein</fullName>
    </submittedName>
</protein>
<name>A0A0W0VZD5_9GAMM</name>
<accession>A0A0W0VZD5</accession>
<sequence length="134" mass="15533">MSNKTDGKTSMALKAMLEGARLNRKDFGNASLHSWVSTIRNQWFIPVESVYTHDRTCDYYILKEEIMRYKDPELRPQQRQEIKAEVLRRRQQKGLKRLEQVSVISKSNTTITCEDKNVSLEAATSSLTRGKSHE</sequence>
<dbReference type="Proteomes" id="UP000054869">
    <property type="component" value="Unassembled WGS sequence"/>
</dbReference>
<proteinExistence type="predicted"/>
<evidence type="ECO:0000313" key="2">
    <source>
        <dbReference type="Proteomes" id="UP000054869"/>
    </source>
</evidence>
<dbReference type="PATRIC" id="fig|45067.4.peg.204"/>
<dbReference type="STRING" id="45067.Llan_0194"/>
<dbReference type="AlphaFoldDB" id="A0A0W0VZD5"/>
<dbReference type="RefSeq" id="WP_028374327.1">
    <property type="nucleotide sequence ID" value="NZ_CAAAJD010000007.1"/>
</dbReference>